<name>A0A250X9L7_9CHLO</name>
<dbReference type="OrthoDB" id="10263782at2759"/>
<dbReference type="Proteomes" id="UP000232323">
    <property type="component" value="Unassembled WGS sequence"/>
</dbReference>
<protein>
    <recommendedName>
        <fullName evidence="3">Methylmalonic aciduria and homocystinuria type D protein</fullName>
    </recommendedName>
</protein>
<dbReference type="InterPro" id="IPR019362">
    <property type="entry name" value="MMADHC"/>
</dbReference>
<evidence type="ECO:0000313" key="1">
    <source>
        <dbReference type="EMBL" id="GAX79736.1"/>
    </source>
</evidence>
<dbReference type="PANTHER" id="PTHR13192:SF3">
    <property type="entry name" value="COBALAMIN TRAFFICKING PROTEIN CBLD"/>
    <property type="match status" value="1"/>
</dbReference>
<reference evidence="1 2" key="1">
    <citation type="submission" date="2017-08" db="EMBL/GenBank/DDBJ databases">
        <title>Acidophilic green algal genome provides insights into adaptation to an acidic environment.</title>
        <authorList>
            <person name="Hirooka S."/>
            <person name="Hirose Y."/>
            <person name="Kanesaki Y."/>
            <person name="Higuchi S."/>
            <person name="Fujiwara T."/>
            <person name="Onuma R."/>
            <person name="Era A."/>
            <person name="Ohbayashi R."/>
            <person name="Uzuka A."/>
            <person name="Nozaki H."/>
            <person name="Yoshikawa H."/>
            <person name="Miyagishima S.Y."/>
        </authorList>
    </citation>
    <scope>NUCLEOTIDE SEQUENCE [LARGE SCALE GENOMIC DNA]</scope>
    <source>
        <strain evidence="1 2">NIES-2499</strain>
    </source>
</reference>
<dbReference type="STRING" id="1157962.A0A250X9L7"/>
<evidence type="ECO:0000313" key="2">
    <source>
        <dbReference type="Proteomes" id="UP000232323"/>
    </source>
</evidence>
<organism evidence="1 2">
    <name type="scientific">Chlamydomonas eustigma</name>
    <dbReference type="NCBI Taxonomy" id="1157962"/>
    <lineage>
        <taxon>Eukaryota</taxon>
        <taxon>Viridiplantae</taxon>
        <taxon>Chlorophyta</taxon>
        <taxon>core chlorophytes</taxon>
        <taxon>Chlorophyceae</taxon>
        <taxon>CS clade</taxon>
        <taxon>Chlamydomonadales</taxon>
        <taxon>Chlamydomonadaceae</taxon>
        <taxon>Chlamydomonas</taxon>
    </lineage>
</organism>
<dbReference type="PANTHER" id="PTHR13192">
    <property type="entry name" value="MY011 PROTEIN"/>
    <property type="match status" value="1"/>
</dbReference>
<dbReference type="EMBL" id="BEGY01000045">
    <property type="protein sequence ID" value="GAX79736.1"/>
    <property type="molecule type" value="Genomic_DNA"/>
</dbReference>
<dbReference type="Pfam" id="PF10229">
    <property type="entry name" value="MMADHC"/>
    <property type="match status" value="1"/>
</dbReference>
<dbReference type="GO" id="GO:0009235">
    <property type="term" value="P:cobalamin metabolic process"/>
    <property type="evidence" value="ECO:0007669"/>
    <property type="project" value="InterPro"/>
</dbReference>
<dbReference type="AlphaFoldDB" id="A0A250X9L7"/>
<keyword evidence="2" id="KW-1185">Reference proteome</keyword>
<proteinExistence type="predicted"/>
<sequence length="178" mass="19460">MALLESTNSSFGLEYSVHLCPSKYSTEVSSVLPSADLSKLLIVPTCQRSVMDLVQTGEEVDVEKDRLLERFMVWSETVCKILSDQGHWADFIDPCSGLAMIHKDSQQVYSEVEALSVLKGYKTANAGCCKVLLHPHWGSSVYPATMFTCAPLDALLSAIKQAEVSEAVLKEAGLSKQT</sequence>
<accession>A0A250X9L7</accession>
<comment type="caution">
    <text evidence="1">The sequence shown here is derived from an EMBL/GenBank/DDBJ whole genome shotgun (WGS) entry which is preliminary data.</text>
</comment>
<gene>
    <name evidence="1" type="ORF">CEUSTIGMA_g7177.t1</name>
</gene>
<evidence type="ECO:0008006" key="3">
    <source>
        <dbReference type="Google" id="ProtNLM"/>
    </source>
</evidence>